<dbReference type="PANTHER" id="PTHR48081:SF6">
    <property type="entry name" value="PEPTIDASE S9 PROLYL OLIGOPEPTIDASE CATALYTIC DOMAIN-CONTAINING PROTEIN"/>
    <property type="match status" value="1"/>
</dbReference>
<feature type="domain" description="Alpha/beta hydrolase fold-3" evidence="2">
    <location>
        <begin position="126"/>
        <end position="297"/>
    </location>
</feature>
<dbReference type="PANTHER" id="PTHR48081">
    <property type="entry name" value="AB HYDROLASE SUPERFAMILY PROTEIN C4A8.06C"/>
    <property type="match status" value="1"/>
</dbReference>
<protein>
    <submittedName>
        <fullName evidence="3">Alpha/beta hydrolase</fullName>
    </submittedName>
</protein>
<dbReference type="Gene3D" id="3.40.50.1820">
    <property type="entry name" value="alpha/beta hydrolase"/>
    <property type="match status" value="1"/>
</dbReference>
<reference evidence="3" key="1">
    <citation type="journal article" date="2021" name="PeerJ">
        <title>Extensive microbial diversity within the chicken gut microbiome revealed by metagenomics and culture.</title>
        <authorList>
            <person name="Gilroy R."/>
            <person name="Ravi A."/>
            <person name="Getino M."/>
            <person name="Pursley I."/>
            <person name="Horton D.L."/>
            <person name="Alikhan N.F."/>
            <person name="Baker D."/>
            <person name="Gharbi K."/>
            <person name="Hall N."/>
            <person name="Watson M."/>
            <person name="Adriaenssens E.M."/>
            <person name="Foster-Nyarko E."/>
            <person name="Jarju S."/>
            <person name="Secka A."/>
            <person name="Antonio M."/>
            <person name="Oren A."/>
            <person name="Chaudhuri R.R."/>
            <person name="La Ragione R."/>
            <person name="Hildebrand F."/>
            <person name="Pallen M.J."/>
        </authorList>
    </citation>
    <scope>NUCLEOTIDE SEQUENCE</scope>
    <source>
        <strain evidence="3">ChiW7-2402</strain>
    </source>
</reference>
<accession>A0A9D2G5W5</accession>
<evidence type="ECO:0000256" key="1">
    <source>
        <dbReference type="ARBA" id="ARBA00022801"/>
    </source>
</evidence>
<dbReference type="Proteomes" id="UP000824102">
    <property type="component" value="Unassembled WGS sequence"/>
</dbReference>
<keyword evidence="1 3" id="KW-0378">Hydrolase</keyword>
<dbReference type="InterPro" id="IPR029058">
    <property type="entry name" value="AB_hydrolase_fold"/>
</dbReference>
<proteinExistence type="predicted"/>
<name>A0A9D2G5W5_9FIRM</name>
<dbReference type="Pfam" id="PF07859">
    <property type="entry name" value="Abhydrolase_3"/>
    <property type="match status" value="1"/>
</dbReference>
<dbReference type="InterPro" id="IPR013094">
    <property type="entry name" value="AB_hydrolase_3"/>
</dbReference>
<dbReference type="SUPFAM" id="SSF53474">
    <property type="entry name" value="alpha/beta-Hydrolases"/>
    <property type="match status" value="1"/>
</dbReference>
<dbReference type="InterPro" id="IPR050300">
    <property type="entry name" value="GDXG_lipolytic_enzyme"/>
</dbReference>
<gene>
    <name evidence="3" type="ORF">H9964_04450</name>
</gene>
<evidence type="ECO:0000313" key="3">
    <source>
        <dbReference type="EMBL" id="HIZ72811.1"/>
    </source>
</evidence>
<reference evidence="3" key="2">
    <citation type="submission" date="2021-04" db="EMBL/GenBank/DDBJ databases">
        <authorList>
            <person name="Gilroy R."/>
        </authorList>
    </citation>
    <scope>NUCLEOTIDE SEQUENCE</scope>
    <source>
        <strain evidence="3">ChiW7-2402</strain>
    </source>
</reference>
<comment type="caution">
    <text evidence="3">The sequence shown here is derived from an EMBL/GenBank/DDBJ whole genome shotgun (WGS) entry which is preliminary data.</text>
</comment>
<evidence type="ECO:0000313" key="4">
    <source>
        <dbReference type="Proteomes" id="UP000824102"/>
    </source>
</evidence>
<dbReference type="EMBL" id="DXBB01000064">
    <property type="protein sequence ID" value="HIZ72811.1"/>
    <property type="molecule type" value="Genomic_DNA"/>
</dbReference>
<sequence length="319" mass="35198">MDQKTPLSTLFSGELEGTERFLDYGDVDLARRTSALTLRDFCKRHRACRPEVMEEGLTFLMGTAGKGRCVYPLYEEGECREDETKRDVRLYAFPDGEGAEKRPVVLICAGGGYAYVCNIVEGFPVAKRFCEQGYDAYVLNYRVGTAPALPRASEDLERAVRFVAARCGGRGYVLCGFSAGGNLITQWGTDNFGFSARRLPAPRALLAIYPAIITRALCSDFRHVGFLKRMFGALSKEDILAVYDVMAHSEGFPPTYVAVGKHDILIDRKPLMAFCAKLQQRGILARMDVFPRAPHGFGEGTGTGADGWISRAVEFLGKV</sequence>
<organism evidence="3 4">
    <name type="scientific">Candidatus Gallimonas intestinavium</name>
    <dbReference type="NCBI Taxonomy" id="2838603"/>
    <lineage>
        <taxon>Bacteria</taxon>
        <taxon>Bacillati</taxon>
        <taxon>Bacillota</taxon>
        <taxon>Clostridia</taxon>
        <taxon>Candidatus Gallimonas</taxon>
    </lineage>
</organism>
<evidence type="ECO:0000259" key="2">
    <source>
        <dbReference type="Pfam" id="PF07859"/>
    </source>
</evidence>
<dbReference type="GO" id="GO:0016787">
    <property type="term" value="F:hydrolase activity"/>
    <property type="evidence" value="ECO:0007669"/>
    <property type="project" value="UniProtKB-KW"/>
</dbReference>
<dbReference type="AlphaFoldDB" id="A0A9D2G5W5"/>